<dbReference type="PANTHER" id="PTHR43179">
    <property type="entry name" value="RHAMNOSYLTRANSFERASE WBBL"/>
    <property type="match status" value="1"/>
</dbReference>
<dbReference type="GO" id="GO:0016757">
    <property type="term" value="F:glycosyltransferase activity"/>
    <property type="evidence" value="ECO:0007669"/>
    <property type="project" value="UniProtKB-KW"/>
</dbReference>
<evidence type="ECO:0000259" key="2">
    <source>
        <dbReference type="Pfam" id="PF00535"/>
    </source>
</evidence>
<dbReference type="Pfam" id="PF00535">
    <property type="entry name" value="Glycos_transf_2"/>
    <property type="match status" value="1"/>
</dbReference>
<dbReference type="InterPro" id="IPR029044">
    <property type="entry name" value="Nucleotide-diphossugar_trans"/>
</dbReference>
<dbReference type="Gene3D" id="3.90.550.10">
    <property type="entry name" value="Spore Coat Polysaccharide Biosynthesis Protein SpsA, Chain A"/>
    <property type="match status" value="1"/>
</dbReference>
<keyword evidence="1" id="KW-0472">Membrane</keyword>
<dbReference type="Proteomes" id="UP001249959">
    <property type="component" value="Unassembled WGS sequence"/>
</dbReference>
<keyword evidence="4" id="KW-1185">Reference proteome</keyword>
<comment type="caution">
    <text evidence="3">The sequence shown here is derived from an EMBL/GenBank/DDBJ whole genome shotgun (WGS) entry which is preliminary data.</text>
</comment>
<keyword evidence="1" id="KW-0812">Transmembrane</keyword>
<gene>
    <name evidence="3" type="ORF">PQG45_11000</name>
</gene>
<protein>
    <submittedName>
        <fullName evidence="3">Glycosyltransferase</fullName>
        <ecNumber evidence="3">2.4.-.-</ecNumber>
    </submittedName>
</protein>
<accession>A0ABU3TUL7</accession>
<proteinExistence type="predicted"/>
<sequence length="334" mass="39075">MDVSIVFVNYKTEALLFDCFRSIHEYTSGINFECIVVDNHFIPGHNQTILHEYPNTSWIDSGGNVGFSKANNIGLKAAKGEYILFLNADTLLIDNAIAQAWNHLKKDAHLVALGGIQLDINREPIPYYRTLNDVRRDFYIIPNRPVFHQLIDRLLPEQRFSQPEETNNLVGAFLMASRANLLNIKGWDEDFFMYAEDAELSFRLSKMGKLAYFDDVKFIHLIQENPFRRTNYSWVNRFAMQIQVSNLLWIRKSYGILPFVIIYANYTILAPLFWAWKICLNIIKGKNLFDDTKNQRIFSQKLSILYRYFFSILFLKKGPYRIKPEENIDQVNKS</sequence>
<feature type="domain" description="Glycosyltransferase 2-like" evidence="2">
    <location>
        <begin position="4"/>
        <end position="121"/>
    </location>
</feature>
<dbReference type="InterPro" id="IPR001173">
    <property type="entry name" value="Glyco_trans_2-like"/>
</dbReference>
<organism evidence="3 4">
    <name type="scientific">Aquirufa regiilacus</name>
    <dbReference type="NCBI Taxonomy" id="3024868"/>
    <lineage>
        <taxon>Bacteria</taxon>
        <taxon>Pseudomonadati</taxon>
        <taxon>Bacteroidota</taxon>
        <taxon>Cytophagia</taxon>
        <taxon>Cytophagales</taxon>
        <taxon>Flectobacillaceae</taxon>
        <taxon>Aquirufa</taxon>
    </lineage>
</organism>
<dbReference type="RefSeq" id="WP_315577603.1">
    <property type="nucleotide sequence ID" value="NZ_JARDXH010000010.1"/>
</dbReference>
<dbReference type="EMBL" id="JAVNWW010000007">
    <property type="protein sequence ID" value="MDU0809556.1"/>
    <property type="molecule type" value="Genomic_DNA"/>
</dbReference>
<keyword evidence="1" id="KW-1133">Transmembrane helix</keyword>
<evidence type="ECO:0000313" key="4">
    <source>
        <dbReference type="Proteomes" id="UP001249959"/>
    </source>
</evidence>
<keyword evidence="3" id="KW-0328">Glycosyltransferase</keyword>
<feature type="transmembrane region" description="Helical" evidence="1">
    <location>
        <begin position="256"/>
        <end position="276"/>
    </location>
</feature>
<dbReference type="EC" id="2.4.-.-" evidence="3"/>
<reference evidence="3 4" key="1">
    <citation type="submission" date="2023-09" db="EMBL/GenBank/DDBJ databases">
        <title>Aquirufa genomes.</title>
        <authorList>
            <person name="Pitt A."/>
        </authorList>
    </citation>
    <scope>NUCLEOTIDE SEQUENCE [LARGE SCALE GENOMIC DNA]</scope>
    <source>
        <strain evidence="3 4">LEOWEIH-7C</strain>
    </source>
</reference>
<name>A0ABU3TUL7_9BACT</name>
<dbReference type="SUPFAM" id="SSF53448">
    <property type="entry name" value="Nucleotide-diphospho-sugar transferases"/>
    <property type="match status" value="1"/>
</dbReference>
<dbReference type="PANTHER" id="PTHR43179:SF7">
    <property type="entry name" value="RHAMNOSYLTRANSFERASE WBBL"/>
    <property type="match status" value="1"/>
</dbReference>
<keyword evidence="3" id="KW-0808">Transferase</keyword>
<evidence type="ECO:0000256" key="1">
    <source>
        <dbReference type="SAM" id="Phobius"/>
    </source>
</evidence>
<evidence type="ECO:0000313" key="3">
    <source>
        <dbReference type="EMBL" id="MDU0809556.1"/>
    </source>
</evidence>